<keyword evidence="13" id="KW-1185">Reference proteome</keyword>
<organism evidence="12 13">
    <name type="scientific">Synaphobranchus kaupii</name>
    <name type="common">Kaup's arrowtooth eel</name>
    <dbReference type="NCBI Taxonomy" id="118154"/>
    <lineage>
        <taxon>Eukaryota</taxon>
        <taxon>Metazoa</taxon>
        <taxon>Chordata</taxon>
        <taxon>Craniata</taxon>
        <taxon>Vertebrata</taxon>
        <taxon>Euteleostomi</taxon>
        <taxon>Actinopterygii</taxon>
        <taxon>Neopterygii</taxon>
        <taxon>Teleostei</taxon>
        <taxon>Anguilliformes</taxon>
        <taxon>Synaphobranchidae</taxon>
        <taxon>Synaphobranchus</taxon>
    </lineage>
</organism>
<evidence type="ECO:0000256" key="10">
    <source>
        <dbReference type="ARBA" id="ARBA00038868"/>
    </source>
</evidence>
<dbReference type="InterPro" id="IPR001314">
    <property type="entry name" value="Peptidase_S1A"/>
</dbReference>
<comment type="catalytic activity">
    <reaction evidence="9">
        <text>Preferential cleavage: Arg-|-Xaa, Lys-|-Xaa.</text>
        <dbReference type="EC" id="3.4.21.4"/>
    </reaction>
</comment>
<dbReference type="FunFam" id="2.40.10.10:FF:000054">
    <property type="entry name" value="Complement C1r subcomponent"/>
    <property type="match status" value="1"/>
</dbReference>
<sequence>MGTFNRGLPQYIFTDGFNVTCEKGYELLQGTEYLASFQAVCQKDGTWDSPNADVHAWIDSLGRANPPECVPSCGKPQSGKLARIIGGEKVAKKEIPWQALVQMGGQFQGGATLVSDNWVLTAAHVLWGYGDASNLVVKMGVYRHDGVNFDHDIALIKLSRKVPVSAAVMPVCLPQRDGRFLLRTDDLGRASGWGGVEGGAAAVKVDDGRPLVVTENMVCAGLPEGGRDACEGDSGGPFVFYDGITRAWFIGGVISWGYECARPGLYGVYTKCCIVIIMVKH</sequence>
<comment type="subcellular location">
    <subcellularLocation>
        <location evidence="1">Secreted</location>
        <location evidence="1">Extracellular space</location>
    </subcellularLocation>
</comment>
<keyword evidence="7" id="KW-1015">Disulfide bond</keyword>
<dbReference type="EMBL" id="JAINUF010000003">
    <property type="protein sequence ID" value="KAJ8371091.1"/>
    <property type="molecule type" value="Genomic_DNA"/>
</dbReference>
<dbReference type="InterPro" id="IPR009003">
    <property type="entry name" value="Peptidase_S1_PA"/>
</dbReference>
<keyword evidence="5" id="KW-0378">Hydrolase</keyword>
<dbReference type="OrthoDB" id="9985152at2759"/>
<name>A0A9Q1G1L7_SYNKA</name>
<keyword evidence="2" id="KW-0964">Secreted</keyword>
<dbReference type="Proteomes" id="UP001152622">
    <property type="component" value="Chromosome 3"/>
</dbReference>
<evidence type="ECO:0000313" key="13">
    <source>
        <dbReference type="Proteomes" id="UP001152622"/>
    </source>
</evidence>
<keyword evidence="4" id="KW-0732">Signal</keyword>
<dbReference type="InterPro" id="IPR043504">
    <property type="entry name" value="Peptidase_S1_PA_chymotrypsin"/>
</dbReference>
<dbReference type="Pfam" id="PF00089">
    <property type="entry name" value="Trypsin"/>
    <property type="match status" value="1"/>
</dbReference>
<dbReference type="PRINTS" id="PR00722">
    <property type="entry name" value="CHYMOTRYPSIN"/>
</dbReference>
<dbReference type="Pfam" id="PF00084">
    <property type="entry name" value="Sushi"/>
    <property type="match status" value="1"/>
</dbReference>
<protein>
    <recommendedName>
        <fullName evidence="10">trypsin</fullName>
        <ecNumber evidence="10">3.4.21.4</ecNumber>
    </recommendedName>
</protein>
<evidence type="ECO:0000256" key="4">
    <source>
        <dbReference type="ARBA" id="ARBA00022729"/>
    </source>
</evidence>
<dbReference type="InterPro" id="IPR000436">
    <property type="entry name" value="Sushi_SCR_CCP_dom"/>
</dbReference>
<dbReference type="SUPFAM" id="SSF50494">
    <property type="entry name" value="Trypsin-like serine proteases"/>
    <property type="match status" value="1"/>
</dbReference>
<dbReference type="PANTHER" id="PTHR24264:SF65">
    <property type="entry name" value="SRCR DOMAIN-CONTAINING PROTEIN"/>
    <property type="match status" value="1"/>
</dbReference>
<evidence type="ECO:0000256" key="6">
    <source>
        <dbReference type="ARBA" id="ARBA00022825"/>
    </source>
</evidence>
<dbReference type="InterPro" id="IPR035976">
    <property type="entry name" value="Sushi/SCR/CCP_sf"/>
</dbReference>
<keyword evidence="6" id="KW-0720">Serine protease</keyword>
<dbReference type="AlphaFoldDB" id="A0A9Q1G1L7"/>
<dbReference type="InterPro" id="IPR050127">
    <property type="entry name" value="Serine_Proteases_S1"/>
</dbReference>
<keyword evidence="8" id="KW-0325">Glycoprotein</keyword>
<dbReference type="InterPro" id="IPR033116">
    <property type="entry name" value="TRYPSIN_SER"/>
</dbReference>
<dbReference type="GO" id="GO:0006508">
    <property type="term" value="P:proteolysis"/>
    <property type="evidence" value="ECO:0007669"/>
    <property type="project" value="UniProtKB-KW"/>
</dbReference>
<evidence type="ECO:0000256" key="7">
    <source>
        <dbReference type="ARBA" id="ARBA00023157"/>
    </source>
</evidence>
<evidence type="ECO:0000256" key="3">
    <source>
        <dbReference type="ARBA" id="ARBA00022670"/>
    </source>
</evidence>
<dbReference type="PANTHER" id="PTHR24264">
    <property type="entry name" value="TRYPSIN-RELATED"/>
    <property type="match status" value="1"/>
</dbReference>
<dbReference type="EC" id="3.4.21.4" evidence="10"/>
<reference evidence="12" key="1">
    <citation type="journal article" date="2023" name="Science">
        <title>Genome structures resolve the early diversification of teleost fishes.</title>
        <authorList>
            <person name="Parey E."/>
            <person name="Louis A."/>
            <person name="Montfort J."/>
            <person name="Bouchez O."/>
            <person name="Roques C."/>
            <person name="Iampietro C."/>
            <person name="Lluch J."/>
            <person name="Castinel A."/>
            <person name="Donnadieu C."/>
            <person name="Desvignes T."/>
            <person name="Floi Bucao C."/>
            <person name="Jouanno E."/>
            <person name="Wen M."/>
            <person name="Mejri S."/>
            <person name="Dirks R."/>
            <person name="Jansen H."/>
            <person name="Henkel C."/>
            <person name="Chen W.J."/>
            <person name="Zahm M."/>
            <person name="Cabau C."/>
            <person name="Klopp C."/>
            <person name="Thompson A.W."/>
            <person name="Robinson-Rechavi M."/>
            <person name="Braasch I."/>
            <person name="Lecointre G."/>
            <person name="Bobe J."/>
            <person name="Postlethwait J.H."/>
            <person name="Berthelot C."/>
            <person name="Roest Crollius H."/>
            <person name="Guiguen Y."/>
        </authorList>
    </citation>
    <scope>NUCLEOTIDE SEQUENCE</scope>
    <source>
        <strain evidence="12">WJC10195</strain>
    </source>
</reference>
<dbReference type="PROSITE" id="PS00135">
    <property type="entry name" value="TRYPSIN_SER"/>
    <property type="match status" value="1"/>
</dbReference>
<accession>A0A9Q1G1L7</accession>
<dbReference type="CDD" id="cd00190">
    <property type="entry name" value="Tryp_SPc"/>
    <property type="match status" value="1"/>
</dbReference>
<dbReference type="GO" id="GO:0004252">
    <property type="term" value="F:serine-type endopeptidase activity"/>
    <property type="evidence" value="ECO:0007669"/>
    <property type="project" value="UniProtKB-EC"/>
</dbReference>
<evidence type="ECO:0000313" key="12">
    <source>
        <dbReference type="EMBL" id="KAJ8371091.1"/>
    </source>
</evidence>
<dbReference type="SUPFAM" id="SSF57535">
    <property type="entry name" value="Complement control module/SCR domain"/>
    <property type="match status" value="1"/>
</dbReference>
<evidence type="ECO:0000256" key="9">
    <source>
        <dbReference type="ARBA" id="ARBA00036320"/>
    </source>
</evidence>
<evidence type="ECO:0000256" key="2">
    <source>
        <dbReference type="ARBA" id="ARBA00022525"/>
    </source>
</evidence>
<proteinExistence type="predicted"/>
<comment type="caution">
    <text evidence="12">The sequence shown here is derived from an EMBL/GenBank/DDBJ whole genome shotgun (WGS) entry which is preliminary data.</text>
</comment>
<dbReference type="Gene3D" id="2.10.70.10">
    <property type="entry name" value="Complement Module, domain 1"/>
    <property type="match status" value="1"/>
</dbReference>
<dbReference type="Gene3D" id="2.40.10.10">
    <property type="entry name" value="Trypsin-like serine proteases"/>
    <property type="match status" value="3"/>
</dbReference>
<dbReference type="GO" id="GO:0005615">
    <property type="term" value="C:extracellular space"/>
    <property type="evidence" value="ECO:0007669"/>
    <property type="project" value="TreeGrafter"/>
</dbReference>
<evidence type="ECO:0000256" key="8">
    <source>
        <dbReference type="ARBA" id="ARBA00023180"/>
    </source>
</evidence>
<dbReference type="SMART" id="SM00020">
    <property type="entry name" value="Tryp_SPc"/>
    <property type="match status" value="1"/>
</dbReference>
<evidence type="ECO:0000256" key="1">
    <source>
        <dbReference type="ARBA" id="ARBA00004239"/>
    </source>
</evidence>
<keyword evidence="3" id="KW-0645">Protease</keyword>
<feature type="domain" description="Peptidase S1" evidence="11">
    <location>
        <begin position="84"/>
        <end position="281"/>
    </location>
</feature>
<gene>
    <name evidence="12" type="ORF">SKAU_G00111190</name>
</gene>
<evidence type="ECO:0000256" key="5">
    <source>
        <dbReference type="ARBA" id="ARBA00022801"/>
    </source>
</evidence>
<evidence type="ECO:0000259" key="11">
    <source>
        <dbReference type="PROSITE" id="PS50240"/>
    </source>
</evidence>
<dbReference type="PROSITE" id="PS50240">
    <property type="entry name" value="TRYPSIN_DOM"/>
    <property type="match status" value="1"/>
</dbReference>
<dbReference type="InterPro" id="IPR001254">
    <property type="entry name" value="Trypsin_dom"/>
</dbReference>